<dbReference type="CDD" id="cd01097">
    <property type="entry name" value="Tetrahydromethanopterin_reductase"/>
    <property type="match status" value="1"/>
</dbReference>
<evidence type="ECO:0000313" key="4">
    <source>
        <dbReference type="Proteomes" id="UP001501074"/>
    </source>
</evidence>
<protein>
    <submittedName>
        <fullName evidence="3">LLM class flavin-dependent oxidoreductase</fullName>
    </submittedName>
</protein>
<sequence length="320" mass="33806">MVVPELSVVAGMMSVMTSIAENTRTTPPRLGIAFVPVVPPERFRSIVLAAEESGLDELWVWEDCFKESGVATAAAALAWTEHIRVGIGLMPAPLRNVALTAMEIATLSRMFPGRLMPGVGHGVQDWMGQVGNRAVSPLTLLREYSTALRRLLHGEKVTVDGTYVKLTDVALDWPPSPVPLLYVGGEGPKTLTLTGEVGDATMLSWAGDDESIRRRVQLVRDGLAADAKPGALGPHEITIGQIAATGPGSQARVDAELPIWGRTPGPGDGVAGDAATIAADVLRLGALGCTTVILQPTSDEPDLEGFIRFLGQEVRPLLAG</sequence>
<dbReference type="EMBL" id="BAAAZO010000012">
    <property type="protein sequence ID" value="GAA3636935.1"/>
    <property type="molecule type" value="Genomic_DNA"/>
</dbReference>
<organism evidence="3 4">
    <name type="scientific">Kineosporia mesophila</name>
    <dbReference type="NCBI Taxonomy" id="566012"/>
    <lineage>
        <taxon>Bacteria</taxon>
        <taxon>Bacillati</taxon>
        <taxon>Actinomycetota</taxon>
        <taxon>Actinomycetes</taxon>
        <taxon>Kineosporiales</taxon>
        <taxon>Kineosporiaceae</taxon>
        <taxon>Kineosporia</taxon>
    </lineage>
</organism>
<dbReference type="Proteomes" id="UP001501074">
    <property type="component" value="Unassembled WGS sequence"/>
</dbReference>
<comment type="caution">
    <text evidence="3">The sequence shown here is derived from an EMBL/GenBank/DDBJ whole genome shotgun (WGS) entry which is preliminary data.</text>
</comment>
<dbReference type="InterPro" id="IPR036661">
    <property type="entry name" value="Luciferase-like_sf"/>
</dbReference>
<evidence type="ECO:0000256" key="1">
    <source>
        <dbReference type="ARBA" id="ARBA00023002"/>
    </source>
</evidence>
<feature type="domain" description="Luciferase-like" evidence="2">
    <location>
        <begin position="38"/>
        <end position="262"/>
    </location>
</feature>
<proteinExistence type="predicted"/>
<gene>
    <name evidence="3" type="ORF">GCM10022223_64470</name>
</gene>
<dbReference type="SUPFAM" id="SSF51679">
    <property type="entry name" value="Bacterial luciferase-like"/>
    <property type="match status" value="1"/>
</dbReference>
<keyword evidence="4" id="KW-1185">Reference proteome</keyword>
<dbReference type="InterPro" id="IPR011251">
    <property type="entry name" value="Luciferase-like_dom"/>
</dbReference>
<dbReference type="InterPro" id="IPR050564">
    <property type="entry name" value="F420-G6PD/mer"/>
</dbReference>
<dbReference type="Pfam" id="PF00296">
    <property type="entry name" value="Bac_luciferase"/>
    <property type="match status" value="1"/>
</dbReference>
<evidence type="ECO:0000259" key="2">
    <source>
        <dbReference type="Pfam" id="PF00296"/>
    </source>
</evidence>
<evidence type="ECO:0000313" key="3">
    <source>
        <dbReference type="EMBL" id="GAA3636935.1"/>
    </source>
</evidence>
<dbReference type="PANTHER" id="PTHR43244">
    <property type="match status" value="1"/>
</dbReference>
<name>A0ABP7APM6_9ACTN</name>
<accession>A0ABP7APM6</accession>
<dbReference type="Gene3D" id="3.20.20.30">
    <property type="entry name" value="Luciferase-like domain"/>
    <property type="match status" value="1"/>
</dbReference>
<reference evidence="4" key="1">
    <citation type="journal article" date="2019" name="Int. J. Syst. Evol. Microbiol.">
        <title>The Global Catalogue of Microorganisms (GCM) 10K type strain sequencing project: providing services to taxonomists for standard genome sequencing and annotation.</title>
        <authorList>
            <consortium name="The Broad Institute Genomics Platform"/>
            <consortium name="The Broad Institute Genome Sequencing Center for Infectious Disease"/>
            <person name="Wu L."/>
            <person name="Ma J."/>
        </authorList>
    </citation>
    <scope>NUCLEOTIDE SEQUENCE [LARGE SCALE GENOMIC DNA]</scope>
    <source>
        <strain evidence="4">JCM 16902</strain>
    </source>
</reference>
<dbReference type="PANTHER" id="PTHR43244:SF1">
    <property type="entry name" value="5,10-METHYLENETETRAHYDROMETHANOPTERIN REDUCTASE"/>
    <property type="match status" value="1"/>
</dbReference>
<keyword evidence="1" id="KW-0560">Oxidoreductase</keyword>